<evidence type="ECO:0000256" key="1">
    <source>
        <dbReference type="ARBA" id="ARBA00006594"/>
    </source>
</evidence>
<dbReference type="InterPro" id="IPR002052">
    <property type="entry name" value="DNA_methylase_N6_adenine_CS"/>
</dbReference>
<dbReference type="GO" id="GO:0009007">
    <property type="term" value="F:site-specific DNA-methyltransferase (adenine-specific) activity"/>
    <property type="evidence" value="ECO:0007669"/>
    <property type="project" value="UniProtKB-EC"/>
</dbReference>
<dbReference type="Pfam" id="PF01555">
    <property type="entry name" value="N6_N4_Mtase"/>
    <property type="match status" value="1"/>
</dbReference>
<evidence type="ECO:0000259" key="8">
    <source>
        <dbReference type="Pfam" id="PF01555"/>
    </source>
</evidence>
<dbReference type="EMBL" id="JAJVKT010000016">
    <property type="protein sequence ID" value="MCE7509721.1"/>
    <property type="molecule type" value="Genomic_DNA"/>
</dbReference>
<dbReference type="PROSITE" id="PS00092">
    <property type="entry name" value="N6_MTASE"/>
    <property type="match status" value="1"/>
</dbReference>
<dbReference type="Gene3D" id="3.40.50.150">
    <property type="entry name" value="Vaccinia Virus protein VP39"/>
    <property type="match status" value="1"/>
</dbReference>
<protein>
    <recommendedName>
        <fullName evidence="2">site-specific DNA-methyltransferase (adenine-specific)</fullName>
        <ecNumber evidence="2">2.1.1.72</ecNumber>
    </recommendedName>
</protein>
<organism evidence="9 10">
    <name type="scientific">Alloalcanivorax xenomutans</name>
    <dbReference type="NCBI Taxonomy" id="1094342"/>
    <lineage>
        <taxon>Bacteria</taxon>
        <taxon>Pseudomonadati</taxon>
        <taxon>Pseudomonadota</taxon>
        <taxon>Gammaproteobacteria</taxon>
        <taxon>Oceanospirillales</taxon>
        <taxon>Alcanivoracaceae</taxon>
        <taxon>Alloalcanivorax</taxon>
    </lineage>
</organism>
<name>A0A9Q3W6L5_9GAMM</name>
<sequence>MDKLKMHSLDLTQDNIARIRELFPGCVTEAQGDDGQLRLAVDFDQLRQELSEFIVEGPQERYHLNWPGKREALLTANAPIVKTLRPCREESVDFDTTKNLFIEGDNLEALKLLQETYLGKIKMIYIDPPYNTGNDFIYEDDYSENTDEFLSRSNQKDAEGNRLVANTEANGRFHSDWISMIFSRLKLARNLLKEDGLIFISIDDGEVANLRKCCDEIFGENNFIAQIAWEKRYTRSNNAKRFYSLKDTILVFRKSELLAVIKEPRTDKADSSYRNPDNDPKGPWTTSSYVNPATKEARPNLVYGIANPFTGEMVNHPTHAWKFGLTEHKAHVEDKRLWWGNDGGAEFPRLKIYLSEQTEGMVPIDVWDYKSSGTTDEGGAEIKELFGAAVFDTPKPTKLLRRMLGIATEVSENDIVLDFFAGSSSSAAAVILQNAEDGGNRRTISVQIGEPCAKGSIADKEGFTSISEISKERIRRAGKKILEGKCHEKWNKDIGFRVLKVDSSNMTDVYYTPDAIDQAQVDAFVDNIKPDRKPEDLLFQVLLDWGVDLSLPIRKETIQGKTVFFVNEPPYDLVACFDTGVNEDLVKELARFEPLRVVFRDTGFVSDAVKINVEQIFKQMSPGTEVKAI</sequence>
<keyword evidence="5" id="KW-0949">S-adenosyl-L-methionine</keyword>
<reference evidence="9" key="1">
    <citation type="submission" date="2022-01" db="EMBL/GenBank/DDBJ databases">
        <authorList>
            <person name="Karlyshev A.V."/>
            <person name="Jaspars M."/>
        </authorList>
    </citation>
    <scope>NUCLEOTIDE SEQUENCE</scope>
    <source>
        <strain evidence="9">AGSA3-2</strain>
    </source>
</reference>
<dbReference type="GO" id="GO:0003677">
    <property type="term" value="F:DNA binding"/>
    <property type="evidence" value="ECO:0007669"/>
    <property type="project" value="InterPro"/>
</dbReference>
<accession>A0A9Q3W6L5</accession>
<proteinExistence type="inferred from homology"/>
<dbReference type="InterPro" id="IPR029063">
    <property type="entry name" value="SAM-dependent_MTases_sf"/>
</dbReference>
<feature type="region of interest" description="Disordered" evidence="7">
    <location>
        <begin position="268"/>
        <end position="291"/>
    </location>
</feature>
<dbReference type="PIRSF" id="PIRSF015855">
    <property type="entry name" value="TypeIII_Mtase_mKpnI"/>
    <property type="match status" value="1"/>
</dbReference>
<dbReference type="SUPFAM" id="SSF53335">
    <property type="entry name" value="S-adenosyl-L-methionine-dependent methyltransferases"/>
    <property type="match status" value="1"/>
</dbReference>
<dbReference type="PRINTS" id="PR00506">
    <property type="entry name" value="D21N6MTFRASE"/>
</dbReference>
<dbReference type="EC" id="2.1.1.72" evidence="2"/>
<dbReference type="GO" id="GO:0032259">
    <property type="term" value="P:methylation"/>
    <property type="evidence" value="ECO:0007669"/>
    <property type="project" value="UniProtKB-KW"/>
</dbReference>
<keyword evidence="4" id="KW-0808">Transferase</keyword>
<dbReference type="Proteomes" id="UP001107961">
    <property type="component" value="Unassembled WGS sequence"/>
</dbReference>
<evidence type="ECO:0000313" key="9">
    <source>
        <dbReference type="EMBL" id="MCE7509721.1"/>
    </source>
</evidence>
<evidence type="ECO:0000256" key="6">
    <source>
        <dbReference type="ARBA" id="ARBA00047942"/>
    </source>
</evidence>
<keyword evidence="10" id="KW-1185">Reference proteome</keyword>
<feature type="domain" description="DNA methylase N-4/N-6" evidence="8">
    <location>
        <begin position="121"/>
        <end position="443"/>
    </location>
</feature>
<feature type="compositionally biased region" description="Basic and acidic residues" evidence="7">
    <location>
        <begin position="268"/>
        <end position="280"/>
    </location>
</feature>
<comment type="similarity">
    <text evidence="1">Belongs to the N(4)/N(6)-methyltransferase family.</text>
</comment>
<evidence type="ECO:0000256" key="5">
    <source>
        <dbReference type="ARBA" id="ARBA00022691"/>
    </source>
</evidence>
<evidence type="ECO:0000313" key="10">
    <source>
        <dbReference type="Proteomes" id="UP001107961"/>
    </source>
</evidence>
<dbReference type="InterPro" id="IPR002295">
    <property type="entry name" value="N4/N6-MTase_EcoPI_Mod-like"/>
</dbReference>
<dbReference type="GO" id="GO:0008170">
    <property type="term" value="F:N-methyltransferase activity"/>
    <property type="evidence" value="ECO:0007669"/>
    <property type="project" value="InterPro"/>
</dbReference>
<evidence type="ECO:0000256" key="2">
    <source>
        <dbReference type="ARBA" id="ARBA00011900"/>
    </source>
</evidence>
<comment type="caution">
    <text evidence="9">The sequence shown here is derived from an EMBL/GenBank/DDBJ whole genome shotgun (WGS) entry which is preliminary data.</text>
</comment>
<dbReference type="RefSeq" id="WP_055098929.1">
    <property type="nucleotide sequence ID" value="NZ_CP102389.1"/>
</dbReference>
<dbReference type="AlphaFoldDB" id="A0A9Q3W6L5"/>
<keyword evidence="3" id="KW-0489">Methyltransferase</keyword>
<evidence type="ECO:0000256" key="7">
    <source>
        <dbReference type="SAM" id="MobiDB-lite"/>
    </source>
</evidence>
<dbReference type="InterPro" id="IPR002941">
    <property type="entry name" value="DNA_methylase_N4/N6"/>
</dbReference>
<comment type="catalytic activity">
    <reaction evidence="6">
        <text>a 2'-deoxyadenosine in DNA + S-adenosyl-L-methionine = an N(6)-methyl-2'-deoxyadenosine in DNA + S-adenosyl-L-homocysteine + H(+)</text>
        <dbReference type="Rhea" id="RHEA:15197"/>
        <dbReference type="Rhea" id="RHEA-COMP:12418"/>
        <dbReference type="Rhea" id="RHEA-COMP:12419"/>
        <dbReference type="ChEBI" id="CHEBI:15378"/>
        <dbReference type="ChEBI" id="CHEBI:57856"/>
        <dbReference type="ChEBI" id="CHEBI:59789"/>
        <dbReference type="ChEBI" id="CHEBI:90615"/>
        <dbReference type="ChEBI" id="CHEBI:90616"/>
        <dbReference type="EC" id="2.1.1.72"/>
    </reaction>
</comment>
<gene>
    <name evidence="9" type="ORF">LZG35_13835</name>
</gene>
<evidence type="ECO:0000256" key="3">
    <source>
        <dbReference type="ARBA" id="ARBA00022603"/>
    </source>
</evidence>
<evidence type="ECO:0000256" key="4">
    <source>
        <dbReference type="ARBA" id="ARBA00022679"/>
    </source>
</evidence>